<organism evidence="1 2">
    <name type="scientific">Oryza sativa subsp. japonica</name>
    <name type="common">Rice</name>
    <dbReference type="NCBI Taxonomy" id="39947"/>
    <lineage>
        <taxon>Eukaryota</taxon>
        <taxon>Viridiplantae</taxon>
        <taxon>Streptophyta</taxon>
        <taxon>Embryophyta</taxon>
        <taxon>Tracheophyta</taxon>
        <taxon>Spermatophyta</taxon>
        <taxon>Magnoliopsida</taxon>
        <taxon>Liliopsida</taxon>
        <taxon>Poales</taxon>
        <taxon>Poaceae</taxon>
        <taxon>BOP clade</taxon>
        <taxon>Oryzoideae</taxon>
        <taxon>Oryzeae</taxon>
        <taxon>Oryzinae</taxon>
        <taxon>Oryza</taxon>
        <taxon>Oryza sativa</taxon>
    </lineage>
</organism>
<proteinExistence type="predicted"/>
<gene>
    <name evidence="1" type="ordered locus">Os10g0130900</name>
    <name evidence="1" type="ORF">OSNPB_100130900</name>
</gene>
<dbReference type="AlphaFoldDB" id="A0A0P0XRE5"/>
<reference evidence="1 2" key="2">
    <citation type="journal article" date="2013" name="Plant Cell Physiol.">
        <title>Rice Annotation Project Database (RAP-DB): an integrative and interactive database for rice genomics.</title>
        <authorList>
            <person name="Sakai H."/>
            <person name="Lee S.S."/>
            <person name="Tanaka T."/>
            <person name="Numa H."/>
            <person name="Kim J."/>
            <person name="Kawahara Y."/>
            <person name="Wakimoto H."/>
            <person name="Yang C.C."/>
            <person name="Iwamoto M."/>
            <person name="Abe T."/>
            <person name="Yamada Y."/>
            <person name="Muto A."/>
            <person name="Inokuchi H."/>
            <person name="Ikemura T."/>
            <person name="Matsumoto T."/>
            <person name="Sasaki T."/>
            <person name="Itoh T."/>
        </authorList>
    </citation>
    <scope>NUCLEOTIDE SEQUENCE [LARGE SCALE GENOMIC DNA]</scope>
    <source>
        <strain evidence="2">cv. Nipponbare</strain>
    </source>
</reference>
<protein>
    <submittedName>
        <fullName evidence="1">Os10g0130900 protein</fullName>
    </submittedName>
</protein>
<name>A0A0P0XRE5_ORYSJ</name>
<accession>A0A0P0XRE5</accession>
<dbReference type="EMBL" id="AP014966">
    <property type="protein sequence ID" value="BAT09763.1"/>
    <property type="molecule type" value="Genomic_DNA"/>
</dbReference>
<evidence type="ECO:0000313" key="2">
    <source>
        <dbReference type="Proteomes" id="UP000059680"/>
    </source>
</evidence>
<sequence>MPVSTCRFLIFPIPSGSFKEFPNRCSNFFNRHNSVGSSSTNVSLMSNVSKFWSFAICLGMCDMSEPRRLKYLSWNSLSVFSKSYCSKFIEPSNSNTRIASNRASCGKRFMFPPKQVRDRTWLKSLFTNRLDKSLSVSWMDNRRT</sequence>
<dbReference type="InParanoid" id="A0A0P0XRE5"/>
<reference evidence="1 2" key="3">
    <citation type="journal article" date="2013" name="Rice">
        <title>Improvement of the Oryza sativa Nipponbare reference genome using next generation sequence and optical map data.</title>
        <authorList>
            <person name="Kawahara Y."/>
            <person name="de la Bastide M."/>
            <person name="Hamilton J.P."/>
            <person name="Kanamori H."/>
            <person name="McCombie W.R."/>
            <person name="Ouyang S."/>
            <person name="Schwartz D.C."/>
            <person name="Tanaka T."/>
            <person name="Wu J."/>
            <person name="Zhou S."/>
            <person name="Childs K.L."/>
            <person name="Davidson R.M."/>
            <person name="Lin H."/>
            <person name="Quesada-Ocampo L."/>
            <person name="Vaillancourt B."/>
            <person name="Sakai H."/>
            <person name="Lee S.S."/>
            <person name="Kim J."/>
            <person name="Numa H."/>
            <person name="Itoh T."/>
            <person name="Buell C.R."/>
            <person name="Matsumoto T."/>
        </authorList>
    </citation>
    <scope>NUCLEOTIDE SEQUENCE [LARGE SCALE GENOMIC DNA]</scope>
    <source>
        <strain evidence="2">cv. Nipponbare</strain>
    </source>
</reference>
<keyword evidence="2" id="KW-1185">Reference proteome</keyword>
<dbReference type="Gramene" id="Os10t0130900-00">
    <property type="protein sequence ID" value="Os10t0130900-00"/>
    <property type="gene ID" value="Os10g0130900"/>
</dbReference>
<dbReference type="PaxDb" id="39947-A0A0P0XRE5"/>
<evidence type="ECO:0000313" key="1">
    <source>
        <dbReference type="EMBL" id="BAT09763.1"/>
    </source>
</evidence>
<reference evidence="2" key="1">
    <citation type="journal article" date="2005" name="Nature">
        <title>The map-based sequence of the rice genome.</title>
        <authorList>
            <consortium name="International rice genome sequencing project (IRGSP)"/>
            <person name="Matsumoto T."/>
            <person name="Wu J."/>
            <person name="Kanamori H."/>
            <person name="Katayose Y."/>
            <person name="Fujisawa M."/>
            <person name="Namiki N."/>
            <person name="Mizuno H."/>
            <person name="Yamamoto K."/>
            <person name="Antonio B.A."/>
            <person name="Baba T."/>
            <person name="Sakata K."/>
            <person name="Nagamura Y."/>
            <person name="Aoki H."/>
            <person name="Arikawa K."/>
            <person name="Arita K."/>
            <person name="Bito T."/>
            <person name="Chiden Y."/>
            <person name="Fujitsuka N."/>
            <person name="Fukunaka R."/>
            <person name="Hamada M."/>
            <person name="Harada C."/>
            <person name="Hayashi A."/>
            <person name="Hijishita S."/>
            <person name="Honda M."/>
            <person name="Hosokawa S."/>
            <person name="Ichikawa Y."/>
            <person name="Idonuma A."/>
            <person name="Iijima M."/>
            <person name="Ikeda M."/>
            <person name="Ikeno M."/>
            <person name="Ito K."/>
            <person name="Ito S."/>
            <person name="Ito T."/>
            <person name="Ito Y."/>
            <person name="Ito Y."/>
            <person name="Iwabuchi A."/>
            <person name="Kamiya K."/>
            <person name="Karasawa W."/>
            <person name="Kurita K."/>
            <person name="Katagiri S."/>
            <person name="Kikuta A."/>
            <person name="Kobayashi H."/>
            <person name="Kobayashi N."/>
            <person name="Machita K."/>
            <person name="Maehara T."/>
            <person name="Masukawa M."/>
            <person name="Mizubayashi T."/>
            <person name="Mukai Y."/>
            <person name="Nagasaki H."/>
            <person name="Nagata Y."/>
            <person name="Naito S."/>
            <person name="Nakashima M."/>
            <person name="Nakama Y."/>
            <person name="Nakamichi Y."/>
            <person name="Nakamura M."/>
            <person name="Meguro A."/>
            <person name="Negishi M."/>
            <person name="Ohta I."/>
            <person name="Ohta T."/>
            <person name="Okamoto M."/>
            <person name="Ono N."/>
            <person name="Saji S."/>
            <person name="Sakaguchi M."/>
            <person name="Sakai K."/>
            <person name="Shibata M."/>
            <person name="Shimokawa T."/>
            <person name="Song J."/>
            <person name="Takazaki Y."/>
            <person name="Terasawa K."/>
            <person name="Tsugane M."/>
            <person name="Tsuji K."/>
            <person name="Ueda S."/>
            <person name="Waki K."/>
            <person name="Yamagata H."/>
            <person name="Yamamoto M."/>
            <person name="Yamamoto S."/>
            <person name="Yamane H."/>
            <person name="Yoshiki S."/>
            <person name="Yoshihara R."/>
            <person name="Yukawa K."/>
            <person name="Zhong H."/>
            <person name="Yano M."/>
            <person name="Yuan Q."/>
            <person name="Ouyang S."/>
            <person name="Liu J."/>
            <person name="Jones K.M."/>
            <person name="Gansberger K."/>
            <person name="Moffat K."/>
            <person name="Hill J."/>
            <person name="Bera J."/>
            <person name="Fadrosh D."/>
            <person name="Jin S."/>
            <person name="Johri S."/>
            <person name="Kim M."/>
            <person name="Overton L."/>
            <person name="Reardon M."/>
            <person name="Tsitrin T."/>
            <person name="Vuong H."/>
            <person name="Weaver B."/>
            <person name="Ciecko A."/>
            <person name="Tallon L."/>
            <person name="Jackson J."/>
            <person name="Pai G."/>
            <person name="Aken S.V."/>
            <person name="Utterback T."/>
            <person name="Reidmuller S."/>
            <person name="Feldblyum T."/>
            <person name="Hsiao J."/>
            <person name="Zismann V."/>
            <person name="Iobst S."/>
            <person name="de Vazeille A.R."/>
            <person name="Buell C.R."/>
            <person name="Ying K."/>
            <person name="Li Y."/>
            <person name="Lu T."/>
            <person name="Huang Y."/>
            <person name="Zhao Q."/>
            <person name="Feng Q."/>
            <person name="Zhang L."/>
            <person name="Zhu J."/>
            <person name="Weng Q."/>
            <person name="Mu J."/>
            <person name="Lu Y."/>
            <person name="Fan D."/>
            <person name="Liu Y."/>
            <person name="Guan J."/>
            <person name="Zhang Y."/>
            <person name="Yu S."/>
            <person name="Liu X."/>
            <person name="Zhang Y."/>
            <person name="Hong G."/>
            <person name="Han B."/>
            <person name="Choisne N."/>
            <person name="Demange N."/>
            <person name="Orjeda G."/>
            <person name="Samain S."/>
            <person name="Cattolico L."/>
            <person name="Pelletier E."/>
            <person name="Couloux A."/>
            <person name="Segurens B."/>
            <person name="Wincker P."/>
            <person name="D'Hont A."/>
            <person name="Scarpelli C."/>
            <person name="Weissenbach J."/>
            <person name="Salanoubat M."/>
            <person name="Quetier F."/>
            <person name="Yu Y."/>
            <person name="Kim H.R."/>
            <person name="Rambo T."/>
            <person name="Currie J."/>
            <person name="Collura K."/>
            <person name="Luo M."/>
            <person name="Yang T."/>
            <person name="Ammiraju J.S.S."/>
            <person name="Engler F."/>
            <person name="Soderlund C."/>
            <person name="Wing R.A."/>
            <person name="Palmer L.E."/>
            <person name="de la Bastide M."/>
            <person name="Spiegel L."/>
            <person name="Nascimento L."/>
            <person name="Zutavern T."/>
            <person name="O'Shaughnessy A."/>
            <person name="Dike S."/>
            <person name="Dedhia N."/>
            <person name="Preston R."/>
            <person name="Balija V."/>
            <person name="McCombie W.R."/>
            <person name="Chow T."/>
            <person name="Chen H."/>
            <person name="Chung M."/>
            <person name="Chen C."/>
            <person name="Shaw J."/>
            <person name="Wu H."/>
            <person name="Hsiao K."/>
            <person name="Chao Y."/>
            <person name="Chu M."/>
            <person name="Cheng C."/>
            <person name="Hour A."/>
            <person name="Lee P."/>
            <person name="Lin S."/>
            <person name="Lin Y."/>
            <person name="Liou J."/>
            <person name="Liu S."/>
            <person name="Hsing Y."/>
            <person name="Raghuvanshi S."/>
            <person name="Mohanty A."/>
            <person name="Bharti A.K."/>
            <person name="Gaur A."/>
            <person name="Gupta V."/>
            <person name="Kumar D."/>
            <person name="Ravi V."/>
            <person name="Vij S."/>
            <person name="Kapur A."/>
            <person name="Khurana P."/>
            <person name="Khurana P."/>
            <person name="Khurana J.P."/>
            <person name="Tyagi A.K."/>
            <person name="Gaikwad K."/>
            <person name="Singh A."/>
            <person name="Dalal V."/>
            <person name="Srivastava S."/>
            <person name="Dixit A."/>
            <person name="Pal A.K."/>
            <person name="Ghazi I.A."/>
            <person name="Yadav M."/>
            <person name="Pandit A."/>
            <person name="Bhargava A."/>
            <person name="Sureshbabu K."/>
            <person name="Batra K."/>
            <person name="Sharma T.R."/>
            <person name="Mohapatra T."/>
            <person name="Singh N.K."/>
            <person name="Messing J."/>
            <person name="Nelson A.B."/>
            <person name="Fuks G."/>
            <person name="Kavchok S."/>
            <person name="Keizer G."/>
            <person name="Linton E."/>
            <person name="Llaca V."/>
            <person name="Song R."/>
            <person name="Tanyolac B."/>
            <person name="Young S."/>
            <person name="Ho-Il K."/>
            <person name="Hahn J.H."/>
            <person name="Sangsakoo G."/>
            <person name="Vanavichit A."/>
            <person name="de Mattos Luiz.A.T."/>
            <person name="Zimmer P.D."/>
            <person name="Malone G."/>
            <person name="Dellagostin O."/>
            <person name="de Oliveira A.C."/>
            <person name="Bevan M."/>
            <person name="Bancroft I."/>
            <person name="Minx P."/>
            <person name="Cordum H."/>
            <person name="Wilson R."/>
            <person name="Cheng Z."/>
            <person name="Jin W."/>
            <person name="Jiang J."/>
            <person name="Leong S.A."/>
            <person name="Iwama H."/>
            <person name="Gojobori T."/>
            <person name="Itoh T."/>
            <person name="Niimura Y."/>
            <person name="Fujii Y."/>
            <person name="Habara T."/>
            <person name="Sakai H."/>
            <person name="Sato Y."/>
            <person name="Wilson G."/>
            <person name="Kumar K."/>
            <person name="McCouch S."/>
            <person name="Juretic N."/>
            <person name="Hoen D."/>
            <person name="Wright S."/>
            <person name="Bruskiewich R."/>
            <person name="Bureau T."/>
            <person name="Miyao A."/>
            <person name="Hirochika H."/>
            <person name="Nishikawa T."/>
            <person name="Kadowaki K."/>
            <person name="Sugiura M."/>
            <person name="Burr B."/>
            <person name="Sasaki T."/>
        </authorList>
    </citation>
    <scope>NUCLEOTIDE SEQUENCE [LARGE SCALE GENOMIC DNA]</scope>
    <source>
        <strain evidence="2">cv. Nipponbare</strain>
    </source>
</reference>
<dbReference type="Proteomes" id="UP000059680">
    <property type="component" value="Chromosome 10"/>
</dbReference>